<gene>
    <name evidence="14" type="ORF">METZ01_LOCUS44833</name>
</gene>
<keyword evidence="4 10" id="KW-0812">Transmembrane</keyword>
<dbReference type="InterPro" id="IPR054384">
    <property type="entry name" value="SecDF_P1_head"/>
</dbReference>
<dbReference type="InterPro" id="IPR048631">
    <property type="entry name" value="SecD_1st"/>
</dbReference>
<accession>A0A381RLX3</accession>
<keyword evidence="8 10" id="KW-0472">Membrane</keyword>
<proteinExistence type="inferred from homology"/>
<evidence type="ECO:0000256" key="10">
    <source>
        <dbReference type="SAM" id="Phobius"/>
    </source>
</evidence>
<dbReference type="InterPro" id="IPR048634">
    <property type="entry name" value="SecD_SecF_C"/>
</dbReference>
<evidence type="ECO:0000256" key="9">
    <source>
        <dbReference type="SAM" id="MobiDB-lite"/>
    </source>
</evidence>
<dbReference type="Gene3D" id="3.30.1360.200">
    <property type="match status" value="1"/>
</dbReference>
<evidence type="ECO:0000256" key="4">
    <source>
        <dbReference type="ARBA" id="ARBA00022692"/>
    </source>
</evidence>
<dbReference type="FunFam" id="1.20.1640.10:FF:000004">
    <property type="entry name" value="Protein translocase subunit SecD"/>
    <property type="match status" value="1"/>
</dbReference>
<evidence type="ECO:0000256" key="6">
    <source>
        <dbReference type="ARBA" id="ARBA00022989"/>
    </source>
</evidence>
<keyword evidence="6 10" id="KW-1133">Transmembrane helix</keyword>
<dbReference type="PANTHER" id="PTHR30081:SF1">
    <property type="entry name" value="PROTEIN TRANSLOCASE SUBUNIT SECD"/>
    <property type="match status" value="1"/>
</dbReference>
<feature type="domain" description="Protein translocase subunit SecDF P1" evidence="12">
    <location>
        <begin position="146"/>
        <end position="204"/>
    </location>
</feature>
<dbReference type="PANTHER" id="PTHR30081">
    <property type="entry name" value="PROTEIN-EXPORT MEMBRANE PROTEIN SEC"/>
    <property type="match status" value="1"/>
</dbReference>
<feature type="transmembrane region" description="Helical" evidence="10">
    <location>
        <begin position="505"/>
        <end position="525"/>
    </location>
</feature>
<evidence type="ECO:0000259" key="11">
    <source>
        <dbReference type="Pfam" id="PF02355"/>
    </source>
</evidence>
<dbReference type="PRINTS" id="PR00702">
    <property type="entry name" value="ACRIFLAVINRP"/>
</dbReference>
<evidence type="ECO:0000256" key="8">
    <source>
        <dbReference type="ARBA" id="ARBA00023136"/>
    </source>
</evidence>
<evidence type="ECO:0000256" key="2">
    <source>
        <dbReference type="ARBA" id="ARBA00022448"/>
    </source>
</evidence>
<feature type="domain" description="Protein export membrane protein SecD/SecF C-terminal" evidence="11">
    <location>
        <begin position="462"/>
        <end position="631"/>
    </location>
</feature>
<dbReference type="InterPro" id="IPR005791">
    <property type="entry name" value="SecD"/>
</dbReference>
<dbReference type="SUPFAM" id="SSF82866">
    <property type="entry name" value="Multidrug efflux transporter AcrB transmembrane domain"/>
    <property type="match status" value="1"/>
</dbReference>
<feature type="transmembrane region" description="Helical" evidence="10">
    <location>
        <begin position="9"/>
        <end position="27"/>
    </location>
</feature>
<dbReference type="EMBL" id="UINC01002022">
    <property type="protein sequence ID" value="SUZ91979.1"/>
    <property type="molecule type" value="Genomic_DNA"/>
</dbReference>
<feature type="transmembrane region" description="Helical" evidence="10">
    <location>
        <begin position="481"/>
        <end position="500"/>
    </location>
</feature>
<keyword evidence="3" id="KW-1003">Cell membrane</keyword>
<evidence type="ECO:0000313" key="14">
    <source>
        <dbReference type="EMBL" id="SUZ91979.1"/>
    </source>
</evidence>
<keyword evidence="5" id="KW-0653">Protein transport</keyword>
<dbReference type="GO" id="GO:0006886">
    <property type="term" value="P:intracellular protein transport"/>
    <property type="evidence" value="ECO:0007669"/>
    <property type="project" value="InterPro"/>
</dbReference>
<evidence type="ECO:0000256" key="7">
    <source>
        <dbReference type="ARBA" id="ARBA00023010"/>
    </source>
</evidence>
<dbReference type="GO" id="GO:0005886">
    <property type="term" value="C:plasma membrane"/>
    <property type="evidence" value="ECO:0007669"/>
    <property type="project" value="UniProtKB-SubCell"/>
</dbReference>
<evidence type="ECO:0000259" key="13">
    <source>
        <dbReference type="Pfam" id="PF22599"/>
    </source>
</evidence>
<dbReference type="Pfam" id="PF02355">
    <property type="entry name" value="SecD_SecF_C"/>
    <property type="match status" value="1"/>
</dbReference>
<feature type="domain" description="SecDF P1 head subdomain" evidence="13">
    <location>
        <begin position="351"/>
        <end position="459"/>
    </location>
</feature>
<evidence type="ECO:0000259" key="12">
    <source>
        <dbReference type="Pfam" id="PF21760"/>
    </source>
</evidence>
<sequence>MQGNLTPRYLIVGVILIWAIWALLPTWEYQQMSEEEKESLRTSGDLEKIESRIIRQGLDLKGGMYIVLEADIPTLMGNLADMRDERLDNVLQTAQEKSTAPDVDFFTVFEQEVNTNGLKLARYYHQYGASQEEIMAGVMEEADDAINRVLEILQNRVDQFGVAEPTIQKQGKHRIVVELAGIQDSDRARALLQSTALLEFYLVKNVGATNEMLAQLDEILRGTTDEEELIELTQGEKTKDIPEPEDSETAEEKDDDDDEGSKTVSELFGEKDSDPADTSKTAADIFADNPLTGLLTAFSGDMGIQEKNAYAVRKLLEKPEVQSKLNNANGQFLFSHEPDLLQGSTTQEKYYRFYYLEKTPELTGGVVEEARADLGTLGSGSAGQPVVSLTMNSDGSRTWSRVTGANVGERISIVLDKKVHMAPSIREKIPSGRTQIEGFNSINEAKDIAIILRAGALPAPVNIIEERIVGPSLGADSIAQGTNAVIIGLVLVLIFMLVYYKASGFIADFALIWNILLVLAILASLEATLTLPGIAGLILTVGMSIDSNVIIFERIREELRKGKTPKAAIQAGYDRALTTIIDANVTTVIAALVLYQFGTGPIKGFATVLFWGILISMFTAVYVTRTIFNSITSRKGITSLSI</sequence>
<dbReference type="AlphaFoldDB" id="A0A381RLX3"/>
<dbReference type="Pfam" id="PF21760">
    <property type="entry name" value="SecD_1st"/>
    <property type="match status" value="1"/>
</dbReference>
<dbReference type="Gene3D" id="3.30.70.3220">
    <property type="match status" value="1"/>
</dbReference>
<dbReference type="Pfam" id="PF22599">
    <property type="entry name" value="SecDF_P1_head"/>
    <property type="match status" value="1"/>
</dbReference>
<dbReference type="Gene3D" id="1.20.1640.10">
    <property type="entry name" value="Multidrug efflux transporter AcrB transmembrane domain"/>
    <property type="match status" value="1"/>
</dbReference>
<evidence type="ECO:0008006" key="15">
    <source>
        <dbReference type="Google" id="ProtNLM"/>
    </source>
</evidence>
<feature type="region of interest" description="Disordered" evidence="9">
    <location>
        <begin position="230"/>
        <end position="281"/>
    </location>
</feature>
<dbReference type="GO" id="GO:0015450">
    <property type="term" value="F:protein-transporting ATPase activity"/>
    <property type="evidence" value="ECO:0007669"/>
    <property type="project" value="InterPro"/>
</dbReference>
<dbReference type="InterPro" id="IPR022813">
    <property type="entry name" value="SecD/SecF_arch_bac"/>
</dbReference>
<feature type="compositionally biased region" description="Acidic residues" evidence="9">
    <location>
        <begin position="243"/>
        <end position="259"/>
    </location>
</feature>
<reference evidence="14" key="1">
    <citation type="submission" date="2018-05" db="EMBL/GenBank/DDBJ databases">
        <authorList>
            <person name="Lanie J.A."/>
            <person name="Ng W.-L."/>
            <person name="Kazmierczak K.M."/>
            <person name="Andrzejewski T.M."/>
            <person name="Davidsen T.M."/>
            <person name="Wayne K.J."/>
            <person name="Tettelin H."/>
            <person name="Glass J.I."/>
            <person name="Rusch D."/>
            <person name="Podicherti R."/>
            <person name="Tsui H.-C.T."/>
            <person name="Winkler M.E."/>
        </authorList>
    </citation>
    <scope>NUCLEOTIDE SEQUENCE</scope>
</reference>
<organism evidence="14">
    <name type="scientific">marine metagenome</name>
    <dbReference type="NCBI Taxonomy" id="408172"/>
    <lineage>
        <taxon>unclassified sequences</taxon>
        <taxon>metagenomes</taxon>
        <taxon>ecological metagenomes</taxon>
    </lineage>
</organism>
<keyword evidence="7" id="KW-0811">Translocation</keyword>
<dbReference type="InterPro" id="IPR001036">
    <property type="entry name" value="Acrflvin-R"/>
</dbReference>
<dbReference type="HAMAP" id="MF_01463_B">
    <property type="entry name" value="SecD_B"/>
    <property type="match status" value="1"/>
</dbReference>
<dbReference type="NCBIfam" id="TIGR01129">
    <property type="entry name" value="secD"/>
    <property type="match status" value="1"/>
</dbReference>
<dbReference type="InterPro" id="IPR055344">
    <property type="entry name" value="SecD_SecF_C_bact"/>
</dbReference>
<feature type="transmembrane region" description="Helical" evidence="10">
    <location>
        <begin position="531"/>
        <end position="555"/>
    </location>
</feature>
<evidence type="ECO:0000256" key="1">
    <source>
        <dbReference type="ARBA" id="ARBA00004651"/>
    </source>
</evidence>
<evidence type="ECO:0000256" key="5">
    <source>
        <dbReference type="ARBA" id="ARBA00022927"/>
    </source>
</evidence>
<dbReference type="NCBIfam" id="TIGR00916">
    <property type="entry name" value="2A0604s01"/>
    <property type="match status" value="1"/>
</dbReference>
<evidence type="ECO:0000256" key="3">
    <source>
        <dbReference type="ARBA" id="ARBA00022475"/>
    </source>
</evidence>
<comment type="subcellular location">
    <subcellularLocation>
        <location evidence="1">Cell membrane</location>
        <topology evidence="1">Multi-pass membrane protein</topology>
    </subcellularLocation>
</comment>
<name>A0A381RLX3_9ZZZZ</name>
<protein>
    <recommendedName>
        <fullName evidence="15">SecD export protein N-terminal TM domain-containing protein</fullName>
    </recommendedName>
</protein>
<feature type="transmembrane region" description="Helical" evidence="10">
    <location>
        <begin position="604"/>
        <end position="624"/>
    </location>
</feature>
<keyword evidence="2" id="KW-0813">Transport</keyword>
<feature type="transmembrane region" description="Helical" evidence="10">
    <location>
        <begin position="576"/>
        <end position="598"/>
    </location>
</feature>